<dbReference type="InterPro" id="IPR025555">
    <property type="entry name" value="YppG"/>
</dbReference>
<evidence type="ECO:0008006" key="3">
    <source>
        <dbReference type="Google" id="ProtNLM"/>
    </source>
</evidence>
<protein>
    <recommendedName>
        <fullName evidence="3">YppG-like protein</fullName>
    </recommendedName>
</protein>
<proteinExistence type="predicted"/>
<dbReference type="AlphaFoldDB" id="G9QP21"/>
<name>G9QP21_9BACI</name>
<organism evidence="1 2">
    <name type="scientific">Bacillus smithii 7_3_47FAA</name>
    <dbReference type="NCBI Taxonomy" id="665952"/>
    <lineage>
        <taxon>Bacteria</taxon>
        <taxon>Bacillati</taxon>
        <taxon>Bacillota</taxon>
        <taxon>Bacilli</taxon>
        <taxon>Bacillales</taxon>
        <taxon>Bacillaceae</taxon>
        <taxon>Bacillus</taxon>
    </lineage>
</organism>
<dbReference type="HOGENOM" id="CLU_109246_1_1_9"/>
<reference evidence="1 2" key="1">
    <citation type="submission" date="2011-09" db="EMBL/GenBank/DDBJ databases">
        <title>The Genome Sequence of Bacillus smithii 7_3_47FAA.</title>
        <authorList>
            <consortium name="The Broad Institute Genome Sequencing Platform"/>
            <person name="Earl A."/>
            <person name="Ward D."/>
            <person name="Feldgarden M."/>
            <person name="Gevers D."/>
            <person name="Daigneault M."/>
            <person name="Strauss J."/>
            <person name="Allen-Vercoe E."/>
            <person name="Young S.K."/>
            <person name="Zeng Q."/>
            <person name="Gargeya S."/>
            <person name="Fitzgerald M."/>
            <person name="Haas B."/>
            <person name="Abouelleil A."/>
            <person name="Alvarado L."/>
            <person name="Arachchi H.M."/>
            <person name="Berlin A."/>
            <person name="Brown A."/>
            <person name="Chapman S.B."/>
            <person name="Chen Z."/>
            <person name="Dunbar C."/>
            <person name="Freedman E."/>
            <person name="Gearin G."/>
            <person name="Goldberg J."/>
            <person name="Griggs A."/>
            <person name="Gujja S."/>
            <person name="Heiman D."/>
            <person name="Howarth C."/>
            <person name="Larson L."/>
            <person name="Lui A."/>
            <person name="MacDonald P.J.P."/>
            <person name="Montmayeur A."/>
            <person name="Murphy C."/>
            <person name="Neiman D."/>
            <person name="Pearson M."/>
            <person name="Priest M."/>
            <person name="Roberts A."/>
            <person name="Saif S."/>
            <person name="Shea T."/>
            <person name="Shenoy N."/>
            <person name="Sisk P."/>
            <person name="Stolte C."/>
            <person name="Sykes S."/>
            <person name="Wortman J."/>
            <person name="Nusbaum C."/>
            <person name="Birren B."/>
        </authorList>
    </citation>
    <scope>NUCLEOTIDE SEQUENCE [LARGE SCALE GENOMIC DNA]</scope>
    <source>
        <strain evidence="1 2">7_3_47FAA</strain>
    </source>
</reference>
<dbReference type="EMBL" id="ACWF01000149">
    <property type="protein sequence ID" value="EHL74277.1"/>
    <property type="molecule type" value="Genomic_DNA"/>
</dbReference>
<gene>
    <name evidence="1" type="ORF">HMPREF1015_00038</name>
</gene>
<dbReference type="Proteomes" id="UP000011747">
    <property type="component" value="Unassembled WGS sequence"/>
</dbReference>
<evidence type="ECO:0000313" key="2">
    <source>
        <dbReference type="Proteomes" id="UP000011747"/>
    </source>
</evidence>
<comment type="caution">
    <text evidence="1">The sequence shown here is derived from an EMBL/GenBank/DDBJ whole genome shotgun (WGS) entry which is preliminary data.</text>
</comment>
<accession>G9QP21</accession>
<sequence length="159" mass="17774">MMRRQTTSGYPYLAHYQADPGQPYEILPHSQSGPIFHHYAHYPYQAYDPLNAENAGSSFVYPAIPNQPPATTNSSDLFENPLHPKKHTVPTQINYLHPYPKGNLMKPPSGGFHTIMNSFKNQDGTLDMNKMINTAGQMMAVINQFSSVVKGFGSVFKQS</sequence>
<dbReference type="PATRIC" id="fig|665952.3.peg.2901"/>
<evidence type="ECO:0000313" key="1">
    <source>
        <dbReference type="EMBL" id="EHL74277.1"/>
    </source>
</evidence>
<keyword evidence="2" id="KW-1185">Reference proteome</keyword>
<dbReference type="Pfam" id="PF14179">
    <property type="entry name" value="YppG"/>
    <property type="match status" value="1"/>
</dbReference>